<comment type="caution">
    <text evidence="1">The sequence shown here is derived from an EMBL/GenBank/DDBJ whole genome shotgun (WGS) entry which is preliminary data.</text>
</comment>
<keyword evidence="2" id="KW-1185">Reference proteome</keyword>
<accession>A0A8J2ENK6</accession>
<dbReference type="EMBL" id="CAJNRD030001116">
    <property type="protein sequence ID" value="CAG5075570.1"/>
    <property type="molecule type" value="Genomic_DNA"/>
</dbReference>
<reference evidence="1" key="1">
    <citation type="submission" date="2021-04" db="EMBL/GenBank/DDBJ databases">
        <authorList>
            <person name="Chebbi M.A.C M."/>
        </authorList>
    </citation>
    <scope>NUCLEOTIDE SEQUENCE</scope>
</reference>
<gene>
    <name evidence="1" type="ORF">HICCMSTLAB_LOCUS1724</name>
</gene>
<proteinExistence type="predicted"/>
<sequence length="80" mass="9057">MAQLVSTHQKKGTRTEVPDPHSYTLRVAACLSIFIFSKTPRPRVRSRGPLTSFSKITGPCARNRYSRELPARARATTHYQ</sequence>
<protein>
    <submittedName>
        <fullName evidence="1">Uncharacterized protein</fullName>
    </submittedName>
</protein>
<name>A0A8J2ENK6_COTCN</name>
<dbReference type="Proteomes" id="UP000786811">
    <property type="component" value="Unassembled WGS sequence"/>
</dbReference>
<organism evidence="1 2">
    <name type="scientific">Cotesia congregata</name>
    <name type="common">Parasitoid wasp</name>
    <name type="synonym">Apanteles congregatus</name>
    <dbReference type="NCBI Taxonomy" id="51543"/>
    <lineage>
        <taxon>Eukaryota</taxon>
        <taxon>Metazoa</taxon>
        <taxon>Ecdysozoa</taxon>
        <taxon>Arthropoda</taxon>
        <taxon>Hexapoda</taxon>
        <taxon>Insecta</taxon>
        <taxon>Pterygota</taxon>
        <taxon>Neoptera</taxon>
        <taxon>Endopterygota</taxon>
        <taxon>Hymenoptera</taxon>
        <taxon>Apocrita</taxon>
        <taxon>Ichneumonoidea</taxon>
        <taxon>Braconidae</taxon>
        <taxon>Microgastrinae</taxon>
        <taxon>Cotesia</taxon>
    </lineage>
</organism>
<dbReference type="AlphaFoldDB" id="A0A8J2ENK6"/>
<evidence type="ECO:0000313" key="2">
    <source>
        <dbReference type="Proteomes" id="UP000786811"/>
    </source>
</evidence>
<evidence type="ECO:0000313" key="1">
    <source>
        <dbReference type="EMBL" id="CAG5075570.1"/>
    </source>
</evidence>